<dbReference type="EMBL" id="JBHUIM010000001">
    <property type="protein sequence ID" value="MFD2245222.1"/>
    <property type="molecule type" value="Genomic_DNA"/>
</dbReference>
<proteinExistence type="predicted"/>
<sequence>MKSMLKYSAVLLLLMLAFSSCRKEPNYPDEPKIEFRRVEQYHFERNRLKTDSLVLVIHYEDGDGNLGLLSDTASSDWQPPFDRGSVYHNNFVTKLYIRVPDEMNPGQFKFMEYQFPVAGFDYSGRFTRLSADDREEPLEGEIKYSFKIDADLFLPGDVIKFDIFIYDRTRPIPNKSNVITTDEITLFQD</sequence>
<protein>
    <submittedName>
        <fullName evidence="2">Uncharacterized protein</fullName>
    </submittedName>
</protein>
<reference evidence="3" key="1">
    <citation type="journal article" date="2019" name="Int. J. Syst. Evol. Microbiol.">
        <title>The Global Catalogue of Microorganisms (GCM) 10K type strain sequencing project: providing services to taxonomists for standard genome sequencing and annotation.</title>
        <authorList>
            <consortium name="The Broad Institute Genomics Platform"/>
            <consortium name="The Broad Institute Genome Sequencing Center for Infectious Disease"/>
            <person name="Wu L."/>
            <person name="Ma J."/>
        </authorList>
    </citation>
    <scope>NUCLEOTIDE SEQUENCE [LARGE SCALE GENOMIC DNA]</scope>
    <source>
        <strain evidence="3">CGMCC 4.1782</strain>
    </source>
</reference>
<dbReference type="PROSITE" id="PS51257">
    <property type="entry name" value="PROKAR_LIPOPROTEIN"/>
    <property type="match status" value="1"/>
</dbReference>
<gene>
    <name evidence="2" type="ORF">ACFSKP_03080</name>
</gene>
<keyword evidence="1" id="KW-0732">Signal</keyword>
<evidence type="ECO:0000256" key="1">
    <source>
        <dbReference type="SAM" id="SignalP"/>
    </source>
</evidence>
<organism evidence="2 3">
    <name type="scientific">Pontibacter ruber</name>
    <dbReference type="NCBI Taxonomy" id="1343895"/>
    <lineage>
        <taxon>Bacteria</taxon>
        <taxon>Pseudomonadati</taxon>
        <taxon>Bacteroidota</taxon>
        <taxon>Cytophagia</taxon>
        <taxon>Cytophagales</taxon>
        <taxon>Hymenobacteraceae</taxon>
        <taxon>Pontibacter</taxon>
    </lineage>
</organism>
<keyword evidence="3" id="KW-1185">Reference proteome</keyword>
<comment type="caution">
    <text evidence="2">The sequence shown here is derived from an EMBL/GenBank/DDBJ whole genome shotgun (WGS) entry which is preliminary data.</text>
</comment>
<dbReference type="RefSeq" id="WP_250429321.1">
    <property type="nucleotide sequence ID" value="NZ_JALPRR010000002.1"/>
</dbReference>
<evidence type="ECO:0000313" key="3">
    <source>
        <dbReference type="Proteomes" id="UP001597374"/>
    </source>
</evidence>
<feature type="signal peptide" evidence="1">
    <location>
        <begin position="1"/>
        <end position="22"/>
    </location>
</feature>
<dbReference type="Proteomes" id="UP001597374">
    <property type="component" value="Unassembled WGS sequence"/>
</dbReference>
<name>A0ABW5CSA3_9BACT</name>
<accession>A0ABW5CSA3</accession>
<evidence type="ECO:0000313" key="2">
    <source>
        <dbReference type="EMBL" id="MFD2245222.1"/>
    </source>
</evidence>
<feature type="chain" id="PRO_5047030627" evidence="1">
    <location>
        <begin position="23"/>
        <end position="189"/>
    </location>
</feature>